<evidence type="ECO:0000313" key="2">
    <source>
        <dbReference type="Proteomes" id="UP000255469"/>
    </source>
</evidence>
<dbReference type="Proteomes" id="UP000255469">
    <property type="component" value="Unassembled WGS sequence"/>
</dbReference>
<proteinExistence type="predicted"/>
<name>A0A379EEI1_9BACT</name>
<dbReference type="AlphaFoldDB" id="A0A379EEI1"/>
<sequence>MRLKKKAERCRMKDKKAQRVDNVHINDRPTWIFQTMPLCFWCVSLTHEGFILPL</sequence>
<dbReference type="EMBL" id="UGTM01000002">
    <property type="protein sequence ID" value="SUB94631.1"/>
    <property type="molecule type" value="Genomic_DNA"/>
</dbReference>
<gene>
    <name evidence="1" type="ORF">NCTC13067_02504</name>
</gene>
<protein>
    <submittedName>
        <fullName evidence="1">Uncharacterized protein</fullName>
    </submittedName>
</protein>
<accession>A0A379EEI1</accession>
<evidence type="ECO:0000313" key="1">
    <source>
        <dbReference type="EMBL" id="SUB94631.1"/>
    </source>
</evidence>
<organism evidence="1 2">
    <name type="scientific">Prevotella denticola</name>
    <dbReference type="NCBI Taxonomy" id="28129"/>
    <lineage>
        <taxon>Bacteria</taxon>
        <taxon>Pseudomonadati</taxon>
        <taxon>Bacteroidota</taxon>
        <taxon>Bacteroidia</taxon>
        <taxon>Bacteroidales</taxon>
        <taxon>Prevotellaceae</taxon>
        <taxon>Prevotella</taxon>
    </lineage>
</organism>
<reference evidence="1 2" key="1">
    <citation type="submission" date="2018-06" db="EMBL/GenBank/DDBJ databases">
        <authorList>
            <consortium name="Pathogen Informatics"/>
            <person name="Doyle S."/>
        </authorList>
    </citation>
    <scope>NUCLEOTIDE SEQUENCE [LARGE SCALE GENOMIC DNA]</scope>
    <source>
        <strain evidence="1 2">NCTC13067</strain>
    </source>
</reference>